<gene>
    <name evidence="12 14" type="primary">apt</name>
    <name evidence="14" type="ORF">METESE_29900</name>
</gene>
<protein>
    <recommendedName>
        <fullName evidence="7 12">Adenine phosphoribosyltransferase</fullName>
        <shortName evidence="12">APRT</shortName>
        <ecNumber evidence="7 12">2.4.2.7</ecNumber>
    </recommendedName>
</protein>
<dbReference type="GO" id="GO:0005737">
    <property type="term" value="C:cytoplasm"/>
    <property type="evidence" value="ECO:0007669"/>
    <property type="project" value="UniProtKB-SubCell"/>
</dbReference>
<evidence type="ECO:0000256" key="5">
    <source>
        <dbReference type="ARBA" id="ARBA00008391"/>
    </source>
</evidence>
<keyword evidence="8 12" id="KW-0963">Cytoplasm</keyword>
<comment type="similarity">
    <text evidence="5 12">Belongs to the purine/pyrimidine phosphoribosyltransferase family.</text>
</comment>
<dbReference type="CDD" id="cd06223">
    <property type="entry name" value="PRTases_typeI"/>
    <property type="match status" value="1"/>
</dbReference>
<evidence type="ECO:0000256" key="6">
    <source>
        <dbReference type="ARBA" id="ARBA00011738"/>
    </source>
</evidence>
<accession>A0AA48H1R3</accession>
<dbReference type="Proteomes" id="UP001228113">
    <property type="component" value="Chromosome"/>
</dbReference>
<evidence type="ECO:0000256" key="4">
    <source>
        <dbReference type="ARBA" id="ARBA00004659"/>
    </source>
</evidence>
<dbReference type="SUPFAM" id="SSF53271">
    <property type="entry name" value="PRTase-like"/>
    <property type="match status" value="1"/>
</dbReference>
<keyword evidence="10 12" id="KW-0808">Transferase</keyword>
<dbReference type="GO" id="GO:0044209">
    <property type="term" value="P:AMP salvage"/>
    <property type="evidence" value="ECO:0007669"/>
    <property type="project" value="UniProtKB-UniRule"/>
</dbReference>
<evidence type="ECO:0000256" key="10">
    <source>
        <dbReference type="ARBA" id="ARBA00022679"/>
    </source>
</evidence>
<organism evidence="14 15">
    <name type="scientific">Mesoterricola sediminis</name>
    <dbReference type="NCBI Taxonomy" id="2927980"/>
    <lineage>
        <taxon>Bacteria</taxon>
        <taxon>Pseudomonadati</taxon>
        <taxon>Acidobacteriota</taxon>
        <taxon>Holophagae</taxon>
        <taxon>Holophagales</taxon>
        <taxon>Holophagaceae</taxon>
        <taxon>Mesoterricola</taxon>
    </lineage>
</organism>
<dbReference type="EC" id="2.4.2.7" evidence="7 12"/>
<dbReference type="Gene3D" id="3.40.50.2020">
    <property type="match status" value="1"/>
</dbReference>
<comment type="pathway">
    <text evidence="4 12">Purine metabolism; AMP biosynthesis via salvage pathway; AMP from adenine: step 1/1.</text>
</comment>
<dbReference type="FunFam" id="3.40.50.2020:FF:000004">
    <property type="entry name" value="Adenine phosphoribosyltransferase"/>
    <property type="match status" value="1"/>
</dbReference>
<evidence type="ECO:0000256" key="1">
    <source>
        <dbReference type="ARBA" id="ARBA00000868"/>
    </source>
</evidence>
<sequence length="170" mass="17991">MNLKTSVLDVPGFPREGLHFKDITPLFSDAAAFARAIEAMAEPVLPLHPTHVLGLESRGFIFGSALAHKLGLGFVPARRAGKLPRPVLRETFATVCGEEGLEIHQDALQAGDRVLIVDDILASGATAAAARNLVERAGAHPLALTTFIEMVGAGGREALKGMPVFSVLTY</sequence>
<evidence type="ECO:0000256" key="7">
    <source>
        <dbReference type="ARBA" id="ARBA00011893"/>
    </source>
</evidence>
<keyword evidence="11 12" id="KW-0660">Purine salvage</keyword>
<comment type="subcellular location">
    <subcellularLocation>
        <location evidence="3 12">Cytoplasm</location>
    </subcellularLocation>
</comment>
<dbReference type="PANTHER" id="PTHR11776:SF7">
    <property type="entry name" value="PHOSPHORIBOSYLTRANSFERASE DOMAIN-CONTAINING PROTEIN"/>
    <property type="match status" value="1"/>
</dbReference>
<evidence type="ECO:0000313" key="15">
    <source>
        <dbReference type="Proteomes" id="UP001228113"/>
    </source>
</evidence>
<dbReference type="EMBL" id="AP027081">
    <property type="protein sequence ID" value="BDU78032.1"/>
    <property type="molecule type" value="Genomic_DNA"/>
</dbReference>
<dbReference type="Pfam" id="PF00156">
    <property type="entry name" value="Pribosyltran"/>
    <property type="match status" value="1"/>
</dbReference>
<dbReference type="KEGG" id="msea:METESE_29900"/>
<evidence type="ECO:0000259" key="13">
    <source>
        <dbReference type="Pfam" id="PF00156"/>
    </source>
</evidence>
<proteinExistence type="inferred from homology"/>
<evidence type="ECO:0000313" key="14">
    <source>
        <dbReference type="EMBL" id="BDU78032.1"/>
    </source>
</evidence>
<reference evidence="14" key="1">
    <citation type="journal article" date="2023" name="Int. J. Syst. Evol. Microbiol.">
        <title>Mesoterricola silvestris gen. nov., sp. nov., Mesoterricola sediminis sp. nov., Geothrix oryzae sp. nov., Geothrix edaphica sp. nov., Geothrix rubra sp. nov., and Geothrix limicola sp. nov., six novel members of Acidobacteriota isolated from soils.</title>
        <authorList>
            <person name="Itoh H."/>
            <person name="Sugisawa Y."/>
            <person name="Mise K."/>
            <person name="Xu Z."/>
            <person name="Kuniyasu M."/>
            <person name="Ushijima N."/>
            <person name="Kawano K."/>
            <person name="Kobayashi E."/>
            <person name="Shiratori Y."/>
            <person name="Masuda Y."/>
            <person name="Senoo K."/>
        </authorList>
    </citation>
    <scope>NUCLEOTIDE SEQUENCE</scope>
    <source>
        <strain evidence="14">W786</strain>
    </source>
</reference>
<dbReference type="GO" id="GO:0006166">
    <property type="term" value="P:purine ribonucleoside salvage"/>
    <property type="evidence" value="ECO:0007669"/>
    <property type="project" value="UniProtKB-KW"/>
</dbReference>
<dbReference type="InterPro" id="IPR029057">
    <property type="entry name" value="PRTase-like"/>
</dbReference>
<evidence type="ECO:0000256" key="11">
    <source>
        <dbReference type="ARBA" id="ARBA00022726"/>
    </source>
</evidence>
<feature type="domain" description="Phosphoribosyltransferase" evidence="13">
    <location>
        <begin position="34"/>
        <end position="148"/>
    </location>
</feature>
<evidence type="ECO:0000256" key="8">
    <source>
        <dbReference type="ARBA" id="ARBA00022490"/>
    </source>
</evidence>
<comment type="function">
    <text evidence="2 12">Catalyzes a salvage reaction resulting in the formation of AMP, that is energically less costly than de novo synthesis.</text>
</comment>
<evidence type="ECO:0000256" key="2">
    <source>
        <dbReference type="ARBA" id="ARBA00003968"/>
    </source>
</evidence>
<evidence type="ECO:0000256" key="3">
    <source>
        <dbReference type="ARBA" id="ARBA00004496"/>
    </source>
</evidence>
<dbReference type="InterPro" id="IPR000836">
    <property type="entry name" value="PRTase_dom"/>
</dbReference>
<dbReference type="PANTHER" id="PTHR11776">
    <property type="entry name" value="ADENINE PHOSPHORIBOSYLTRANSFERASE"/>
    <property type="match status" value="1"/>
</dbReference>
<dbReference type="AlphaFoldDB" id="A0AA48H1R3"/>
<evidence type="ECO:0000256" key="12">
    <source>
        <dbReference type="HAMAP-Rule" id="MF_00004"/>
    </source>
</evidence>
<dbReference type="GO" id="GO:0006168">
    <property type="term" value="P:adenine salvage"/>
    <property type="evidence" value="ECO:0007669"/>
    <property type="project" value="InterPro"/>
</dbReference>
<keyword evidence="9 12" id="KW-0328">Glycosyltransferase</keyword>
<dbReference type="InterPro" id="IPR005764">
    <property type="entry name" value="Ade_phspho_trans"/>
</dbReference>
<evidence type="ECO:0000256" key="9">
    <source>
        <dbReference type="ARBA" id="ARBA00022676"/>
    </source>
</evidence>
<name>A0AA48H1R3_9BACT</name>
<dbReference type="GO" id="GO:0003999">
    <property type="term" value="F:adenine phosphoribosyltransferase activity"/>
    <property type="evidence" value="ECO:0007669"/>
    <property type="project" value="UniProtKB-UniRule"/>
</dbReference>
<dbReference type="RefSeq" id="WP_243335722.1">
    <property type="nucleotide sequence ID" value="NZ_AP027081.1"/>
</dbReference>
<comment type="subunit">
    <text evidence="6 12">Homodimer.</text>
</comment>
<dbReference type="InterPro" id="IPR050120">
    <property type="entry name" value="Adenine_PRTase"/>
</dbReference>
<dbReference type="HAMAP" id="MF_00004">
    <property type="entry name" value="Aden_phosphoribosyltr"/>
    <property type="match status" value="1"/>
</dbReference>
<comment type="catalytic activity">
    <reaction evidence="1 12">
        <text>AMP + diphosphate = 5-phospho-alpha-D-ribose 1-diphosphate + adenine</text>
        <dbReference type="Rhea" id="RHEA:16609"/>
        <dbReference type="ChEBI" id="CHEBI:16708"/>
        <dbReference type="ChEBI" id="CHEBI:33019"/>
        <dbReference type="ChEBI" id="CHEBI:58017"/>
        <dbReference type="ChEBI" id="CHEBI:456215"/>
        <dbReference type="EC" id="2.4.2.7"/>
    </reaction>
</comment>
<dbReference type="NCBIfam" id="NF002636">
    <property type="entry name" value="PRK02304.1-5"/>
    <property type="match status" value="1"/>
</dbReference>
<keyword evidence="15" id="KW-1185">Reference proteome</keyword>